<dbReference type="OrthoDB" id="9793312at2"/>
<evidence type="ECO:0000256" key="3">
    <source>
        <dbReference type="ARBA" id="ARBA00023004"/>
    </source>
</evidence>
<gene>
    <name evidence="6" type="ORF">SAMN02745220_00443</name>
</gene>
<dbReference type="Pfam" id="PF04060">
    <property type="entry name" value="FeS"/>
    <property type="match status" value="1"/>
</dbReference>
<reference evidence="6 7" key="1">
    <citation type="submission" date="2016-12" db="EMBL/GenBank/DDBJ databases">
        <authorList>
            <person name="Song W.-J."/>
            <person name="Kurnit D.M."/>
        </authorList>
    </citation>
    <scope>NUCLEOTIDE SEQUENCE [LARGE SCALE GENOMIC DNA]</scope>
    <source>
        <strain evidence="6 7">DSM 18488</strain>
    </source>
</reference>
<dbReference type="GO" id="GO:0051539">
    <property type="term" value="F:4 iron, 4 sulfur cluster binding"/>
    <property type="evidence" value="ECO:0007669"/>
    <property type="project" value="UniProtKB-KW"/>
</dbReference>
<evidence type="ECO:0000313" key="6">
    <source>
        <dbReference type="EMBL" id="SHO43615.1"/>
    </source>
</evidence>
<dbReference type="STRING" id="1121416.SAMN02745220_00443"/>
<dbReference type="EMBL" id="FRFE01000002">
    <property type="protein sequence ID" value="SHO43615.1"/>
    <property type="molecule type" value="Genomic_DNA"/>
</dbReference>
<evidence type="ECO:0000256" key="4">
    <source>
        <dbReference type="ARBA" id="ARBA00023014"/>
    </source>
</evidence>
<accession>A0A1M7XXX8</accession>
<keyword evidence="4" id="KW-0411">Iron-sulfur</keyword>
<evidence type="ECO:0000259" key="5">
    <source>
        <dbReference type="PROSITE" id="PS51656"/>
    </source>
</evidence>
<feature type="domain" description="4Fe-4S" evidence="5">
    <location>
        <begin position="110"/>
        <end position="169"/>
    </location>
</feature>
<dbReference type="PROSITE" id="PS51656">
    <property type="entry name" value="4FE4S"/>
    <property type="match status" value="1"/>
</dbReference>
<name>A0A1M7XXX8_9BACT</name>
<dbReference type="AlphaFoldDB" id="A0A1M7XXX8"/>
<organism evidence="6 7">
    <name type="scientific">Desulfopila aestuarii DSM 18488</name>
    <dbReference type="NCBI Taxonomy" id="1121416"/>
    <lineage>
        <taxon>Bacteria</taxon>
        <taxon>Pseudomonadati</taxon>
        <taxon>Thermodesulfobacteriota</taxon>
        <taxon>Desulfobulbia</taxon>
        <taxon>Desulfobulbales</taxon>
        <taxon>Desulfocapsaceae</taxon>
        <taxon>Desulfopila</taxon>
    </lineage>
</organism>
<keyword evidence="3" id="KW-0408">Iron</keyword>
<evidence type="ECO:0000313" key="7">
    <source>
        <dbReference type="Proteomes" id="UP000184603"/>
    </source>
</evidence>
<dbReference type="RefSeq" id="WP_073611817.1">
    <property type="nucleotide sequence ID" value="NZ_FRFE01000002.1"/>
</dbReference>
<dbReference type="Proteomes" id="UP000184603">
    <property type="component" value="Unassembled WGS sequence"/>
</dbReference>
<sequence length="173" mass="19873">MLLQGYELEIFKSKCQSDAQGVHCFAHLNNDVREVLPYLNTVLGGFVYTHEPPALTLKNYGKLITIHPRKIAVNALRDEEEAEKIIAWLQREINETWDRRAEIEPCTESARQPVLLEVLKLLPCTNCRECHDPTCLVFASKVIEGAKDQNDCPPMAEEKKQQLAEYLSQFRFD</sequence>
<keyword evidence="2" id="KW-0479">Metal-binding</keyword>
<dbReference type="InterPro" id="IPR007202">
    <property type="entry name" value="4Fe-4S_dom"/>
</dbReference>
<dbReference type="GO" id="GO:0046872">
    <property type="term" value="F:metal ion binding"/>
    <property type="evidence" value="ECO:0007669"/>
    <property type="project" value="UniProtKB-KW"/>
</dbReference>
<protein>
    <submittedName>
        <fullName evidence="6">Metal-binding trascriptional regulator, contains putative Fe-S cluster and ArsR family DNA binding domain</fullName>
    </submittedName>
</protein>
<evidence type="ECO:0000256" key="1">
    <source>
        <dbReference type="ARBA" id="ARBA00022485"/>
    </source>
</evidence>
<evidence type="ECO:0000256" key="2">
    <source>
        <dbReference type="ARBA" id="ARBA00022723"/>
    </source>
</evidence>
<proteinExistence type="predicted"/>
<dbReference type="Gene3D" id="1.10.15.40">
    <property type="entry name" value="Electron transport complex subunit B, putative Fe-S cluster"/>
    <property type="match status" value="1"/>
</dbReference>
<keyword evidence="7" id="KW-1185">Reference proteome</keyword>
<keyword evidence="1" id="KW-0004">4Fe-4S</keyword>